<accession>A0ABU7K7I2</accession>
<organism evidence="3 4">
    <name type="scientific">Nocardiopsis codii</name>
    <dbReference type="NCBI Taxonomy" id="3065942"/>
    <lineage>
        <taxon>Bacteria</taxon>
        <taxon>Bacillati</taxon>
        <taxon>Actinomycetota</taxon>
        <taxon>Actinomycetes</taxon>
        <taxon>Streptosporangiales</taxon>
        <taxon>Nocardiopsidaceae</taxon>
        <taxon>Nocardiopsis</taxon>
    </lineage>
</organism>
<sequence>MAEARQLREYVPAEVPENTVPTTPGFEAGDLTGGSTDHTVWSCAGNLTAVRSIRARVRDFLTRMGHAEGALDDAELSVSELATNALLHSRSGQSGGVMTLFIRSDAGRLRVAVADQGERDGEGVHTREDGDDFGRGKLIVDSCATRSGEYWSEATHVAWFEIEEDHVPVSAFDAESASAESVGSGD</sequence>
<reference evidence="3 4" key="1">
    <citation type="submission" date="2023-08" db="EMBL/GenBank/DDBJ databases">
        <authorList>
            <person name="Girao M."/>
            <person name="Carvalho M.F."/>
        </authorList>
    </citation>
    <scope>NUCLEOTIDE SEQUENCE [LARGE SCALE GENOMIC DNA]</scope>
    <source>
        <strain evidence="3 4">CT-R113</strain>
    </source>
</reference>
<dbReference type="RefSeq" id="WP_330091976.1">
    <property type="nucleotide sequence ID" value="NZ_JAUZMY010000011.1"/>
</dbReference>
<dbReference type="InterPro" id="IPR003594">
    <property type="entry name" value="HATPase_dom"/>
</dbReference>
<evidence type="ECO:0000256" key="1">
    <source>
        <dbReference type="ARBA" id="ARBA00022527"/>
    </source>
</evidence>
<keyword evidence="1" id="KW-0723">Serine/threonine-protein kinase</keyword>
<dbReference type="GO" id="GO:0004673">
    <property type="term" value="F:protein histidine kinase activity"/>
    <property type="evidence" value="ECO:0007669"/>
    <property type="project" value="UniProtKB-EC"/>
</dbReference>
<dbReference type="EMBL" id="JAUZMY010000011">
    <property type="protein sequence ID" value="MEE2038188.1"/>
    <property type="molecule type" value="Genomic_DNA"/>
</dbReference>
<dbReference type="Gene3D" id="3.30.565.10">
    <property type="entry name" value="Histidine kinase-like ATPase, C-terminal domain"/>
    <property type="match status" value="1"/>
</dbReference>
<keyword evidence="3" id="KW-0808">Transferase</keyword>
<feature type="domain" description="Histidine kinase/HSP90-like ATPase" evidence="2">
    <location>
        <begin position="46"/>
        <end position="137"/>
    </location>
</feature>
<proteinExistence type="predicted"/>
<dbReference type="PANTHER" id="PTHR35526:SF3">
    <property type="entry name" value="ANTI-SIGMA-F FACTOR RSBW"/>
    <property type="match status" value="1"/>
</dbReference>
<protein>
    <submittedName>
        <fullName evidence="3">ATP-binding protein</fullName>
        <ecNumber evidence="3">2.7.13.3</ecNumber>
    </submittedName>
</protein>
<dbReference type="EC" id="2.7.13.3" evidence="3"/>
<name>A0ABU7K7I2_9ACTN</name>
<evidence type="ECO:0000259" key="2">
    <source>
        <dbReference type="Pfam" id="PF13581"/>
    </source>
</evidence>
<dbReference type="SUPFAM" id="SSF55874">
    <property type="entry name" value="ATPase domain of HSP90 chaperone/DNA topoisomerase II/histidine kinase"/>
    <property type="match status" value="1"/>
</dbReference>
<dbReference type="Proteomes" id="UP001356095">
    <property type="component" value="Unassembled WGS sequence"/>
</dbReference>
<dbReference type="PANTHER" id="PTHR35526">
    <property type="entry name" value="ANTI-SIGMA-F FACTOR RSBW-RELATED"/>
    <property type="match status" value="1"/>
</dbReference>
<dbReference type="CDD" id="cd16936">
    <property type="entry name" value="HATPase_RsbW-like"/>
    <property type="match status" value="1"/>
</dbReference>
<keyword evidence="3" id="KW-0547">Nucleotide-binding</keyword>
<gene>
    <name evidence="3" type="ORF">Q8791_13265</name>
</gene>
<evidence type="ECO:0000313" key="3">
    <source>
        <dbReference type="EMBL" id="MEE2038188.1"/>
    </source>
</evidence>
<comment type="caution">
    <text evidence="3">The sequence shown here is derived from an EMBL/GenBank/DDBJ whole genome shotgun (WGS) entry which is preliminary data.</text>
</comment>
<keyword evidence="1" id="KW-0418">Kinase</keyword>
<keyword evidence="4" id="KW-1185">Reference proteome</keyword>
<dbReference type="InterPro" id="IPR050267">
    <property type="entry name" value="Anti-sigma-factor_SerPK"/>
</dbReference>
<evidence type="ECO:0000313" key="4">
    <source>
        <dbReference type="Proteomes" id="UP001356095"/>
    </source>
</evidence>
<dbReference type="Pfam" id="PF13581">
    <property type="entry name" value="HATPase_c_2"/>
    <property type="match status" value="1"/>
</dbReference>
<keyword evidence="3" id="KW-0067">ATP-binding</keyword>
<dbReference type="InterPro" id="IPR036890">
    <property type="entry name" value="HATPase_C_sf"/>
</dbReference>
<dbReference type="GO" id="GO:0005524">
    <property type="term" value="F:ATP binding"/>
    <property type="evidence" value="ECO:0007669"/>
    <property type="project" value="UniProtKB-KW"/>
</dbReference>